<comment type="caution">
    <text evidence="3">The sequence shown here is derived from an EMBL/GenBank/DDBJ whole genome shotgun (WGS) entry which is preliminary data.</text>
</comment>
<name>A0A024P3K0_9BACI</name>
<keyword evidence="1" id="KW-0175">Coiled coil</keyword>
<dbReference type="EMBL" id="CCDI010000001">
    <property type="protein sequence ID" value="CDQ22837.1"/>
    <property type="molecule type" value="Genomic_DNA"/>
</dbReference>
<keyword evidence="4" id="KW-1185">Reference proteome</keyword>
<evidence type="ECO:0000256" key="2">
    <source>
        <dbReference type="SAM" id="MobiDB-lite"/>
    </source>
</evidence>
<proteinExistence type="predicted"/>
<dbReference type="Proteomes" id="UP000028868">
    <property type="component" value="Unassembled WGS sequence"/>
</dbReference>
<feature type="region of interest" description="Disordered" evidence="2">
    <location>
        <begin position="256"/>
        <end position="387"/>
    </location>
</feature>
<reference evidence="3 4" key="2">
    <citation type="submission" date="2014-05" db="EMBL/GenBank/DDBJ databases">
        <title>Draft genome sequence of Halobacillus karajensis HK-03.</title>
        <authorList>
            <person name="Khelaifia S."/>
            <person name="Croce O."/>
            <person name="Lagier J.C."/>
            <person name="Raoult D."/>
        </authorList>
    </citation>
    <scope>NUCLEOTIDE SEQUENCE [LARGE SCALE GENOMIC DNA]</scope>
    <source>
        <strain evidence="3 4">HD-03</strain>
    </source>
</reference>
<evidence type="ECO:0000313" key="3">
    <source>
        <dbReference type="EMBL" id="CDQ22837.1"/>
    </source>
</evidence>
<evidence type="ECO:0000256" key="1">
    <source>
        <dbReference type="SAM" id="Coils"/>
    </source>
</evidence>
<dbReference type="RefSeq" id="WP_035506301.1">
    <property type="nucleotide sequence ID" value="NZ_CCDH010000001.1"/>
</dbReference>
<feature type="coiled-coil region" evidence="1">
    <location>
        <begin position="95"/>
        <end position="132"/>
    </location>
</feature>
<dbReference type="AlphaFoldDB" id="A0A024P3K0"/>
<protein>
    <submittedName>
        <fullName evidence="3">Uncharacterized protein</fullName>
    </submittedName>
</protein>
<feature type="compositionally biased region" description="Basic and acidic residues" evidence="2">
    <location>
        <begin position="256"/>
        <end position="301"/>
    </location>
</feature>
<evidence type="ECO:0000313" key="4">
    <source>
        <dbReference type="Proteomes" id="UP000028868"/>
    </source>
</evidence>
<accession>A0A024P3K0</accession>
<sequence length="387" mass="44381">MLKTTKHIACSVAISSLIIGLSSQFVGKTFGAFGDSGTTSSQIKACEVFPGYINERFSDIKEELLLFLNELNNLPDITSYTASFEQVEGLAEYSIQQLKEEEERLKENQIKLEELQNERLELDNRLDFARENLNERAHTIYKWFEKIAQLSEQTTTSCLQDEYPLAGDVLKDLLLKSGLKHSQIENLLFYYHTHQFGQNAAPHIKEAVWENFQNFINETLKSPKNQLEKNKQTMKEEKKKIKEEITSVQAMIKQLEKEEAEKEKEEKQKEAEERKAKKEQEKQKESQKEAAADAFKEKEEVNMDSDEGDKEDQANDDGSSSDDEQTTERDNYGPKDKQTEDAAEKEKSGSGDSQKNKNGETSNKGEEIEEKASSEQEDVEEESKEKE</sequence>
<organism evidence="3 4">
    <name type="scientific">Halobacillus karajensis</name>
    <dbReference type="NCBI Taxonomy" id="195088"/>
    <lineage>
        <taxon>Bacteria</taxon>
        <taxon>Bacillati</taxon>
        <taxon>Bacillota</taxon>
        <taxon>Bacilli</taxon>
        <taxon>Bacillales</taxon>
        <taxon>Bacillaceae</taxon>
        <taxon>Halobacillus</taxon>
    </lineage>
</organism>
<feature type="compositionally biased region" description="Acidic residues" evidence="2">
    <location>
        <begin position="375"/>
        <end position="387"/>
    </location>
</feature>
<feature type="compositionally biased region" description="Basic and acidic residues" evidence="2">
    <location>
        <begin position="326"/>
        <end position="374"/>
    </location>
</feature>
<reference evidence="4" key="1">
    <citation type="submission" date="2014-03" db="EMBL/GenBank/DDBJ databases">
        <authorList>
            <person name="Urmite Genomes U."/>
        </authorList>
    </citation>
    <scope>NUCLEOTIDE SEQUENCE [LARGE SCALE GENOMIC DNA]</scope>
    <source>
        <strain evidence="4">HD-03</strain>
    </source>
</reference>
<gene>
    <name evidence="3" type="ORF">BN983_01054</name>
</gene>